<organism evidence="2 3">
    <name type="scientific">Cyclobacterium lianum</name>
    <dbReference type="NCBI Taxonomy" id="388280"/>
    <lineage>
        <taxon>Bacteria</taxon>
        <taxon>Pseudomonadati</taxon>
        <taxon>Bacteroidota</taxon>
        <taxon>Cytophagia</taxon>
        <taxon>Cytophagales</taxon>
        <taxon>Cyclobacteriaceae</taxon>
        <taxon>Cyclobacterium</taxon>
    </lineage>
</organism>
<dbReference type="EMBL" id="FRCY01000010">
    <property type="protein sequence ID" value="SHN20826.1"/>
    <property type="molecule type" value="Genomic_DNA"/>
</dbReference>
<evidence type="ECO:0000313" key="3">
    <source>
        <dbReference type="Proteomes" id="UP000184513"/>
    </source>
</evidence>
<evidence type="ECO:0008006" key="4">
    <source>
        <dbReference type="Google" id="ProtNLM"/>
    </source>
</evidence>
<gene>
    <name evidence="2" type="ORF">SAMN04488057_110139</name>
</gene>
<evidence type="ECO:0000313" key="2">
    <source>
        <dbReference type="EMBL" id="SHN20826.1"/>
    </source>
</evidence>
<feature type="compositionally biased region" description="Basic and acidic residues" evidence="1">
    <location>
        <begin position="96"/>
        <end position="119"/>
    </location>
</feature>
<reference evidence="2 3" key="1">
    <citation type="submission" date="2016-11" db="EMBL/GenBank/DDBJ databases">
        <authorList>
            <person name="Jaros S."/>
            <person name="Januszkiewicz K."/>
            <person name="Wedrychowicz H."/>
        </authorList>
    </citation>
    <scope>NUCLEOTIDE SEQUENCE [LARGE SCALE GENOMIC DNA]</scope>
    <source>
        <strain evidence="2 3">CGMCC 1.6102</strain>
    </source>
</reference>
<feature type="region of interest" description="Disordered" evidence="1">
    <location>
        <begin position="96"/>
        <end position="166"/>
    </location>
</feature>
<protein>
    <recommendedName>
        <fullName evidence="4">LTXXQ motif family protein</fullName>
    </recommendedName>
</protein>
<proteinExistence type="predicted"/>
<accession>A0A1M7PTN0</accession>
<dbReference type="STRING" id="388280.SAMN04488057_110139"/>
<evidence type="ECO:0000256" key="1">
    <source>
        <dbReference type="SAM" id="MobiDB-lite"/>
    </source>
</evidence>
<dbReference type="AlphaFoldDB" id="A0A1M7PTN0"/>
<dbReference type="Proteomes" id="UP000184513">
    <property type="component" value="Unassembled WGS sequence"/>
</dbReference>
<keyword evidence="3" id="KW-1185">Reference proteome</keyword>
<feature type="compositionally biased region" description="Basic residues" evidence="1">
    <location>
        <begin position="142"/>
        <end position="155"/>
    </location>
</feature>
<feature type="compositionally biased region" description="Basic and acidic residues" evidence="1">
    <location>
        <begin position="128"/>
        <end position="141"/>
    </location>
</feature>
<dbReference type="Gene3D" id="1.20.120.1490">
    <property type="match status" value="1"/>
</dbReference>
<sequence length="166" mass="19450">MLTLLPLNPEPLRRSKPYKPIVIQQMKKLLMITALMLITLVQVNAQREPDRDWSPEAMAEKMTERMAEKLELDEEQKKAIYAAHLEQALKRKNEMEERKAAMASRREEMKAEREAHATKINEILTPEQQEKWEAMRQEGRQRIKQGHRQPGKRMMNRGTRGANHAG</sequence>
<name>A0A1M7PTN0_9BACT</name>